<dbReference type="InterPro" id="IPR032710">
    <property type="entry name" value="NTF2-like_dom_sf"/>
</dbReference>
<evidence type="ECO:0000313" key="1">
    <source>
        <dbReference type="EMBL" id="KIW69328.1"/>
    </source>
</evidence>
<gene>
    <name evidence="1" type="ORF">PV04_05210</name>
</gene>
<dbReference type="SUPFAM" id="SSF54427">
    <property type="entry name" value="NTF2-like"/>
    <property type="match status" value="1"/>
</dbReference>
<dbReference type="PANTHER" id="PTHR39598">
    <property type="entry name" value="AUSTINOL SYNTHESIS PROTEIN F-RELATED"/>
    <property type="match status" value="1"/>
</dbReference>
<accession>A0A0D2FMF7</accession>
<dbReference type="STRING" id="5601.A0A0D2FMF7"/>
<dbReference type="HOGENOM" id="CLU_108113_3_0_1"/>
<dbReference type="InterPro" id="IPR050977">
    <property type="entry name" value="Fungal_Meroterpenoid_Isomerase"/>
</dbReference>
<dbReference type="Proteomes" id="UP000054266">
    <property type="component" value="Unassembled WGS sequence"/>
</dbReference>
<dbReference type="AlphaFoldDB" id="A0A0D2FMF7"/>
<sequence>MPSTMRSELLRTAQAFIESYNTWTVDALLSVRSPLCIQYTLPADEERFPPRKNAEYGAFVQTIIPMFRNFRLRIVDEDDVVVDVEKRKVVFHAKSRADSDVGEYANEYVFTLTMTDDGRLVEKVVEFYDSGYSEKFFGKLLAGNKG</sequence>
<evidence type="ECO:0008006" key="3">
    <source>
        <dbReference type="Google" id="ProtNLM"/>
    </source>
</evidence>
<dbReference type="PANTHER" id="PTHR39598:SF1">
    <property type="entry name" value="AUSTINOID BIOSYNTHESIS CLUSTERS PROTEIN F-RELATED"/>
    <property type="match status" value="1"/>
</dbReference>
<reference evidence="1 2" key="1">
    <citation type="submission" date="2015-01" db="EMBL/GenBank/DDBJ databases">
        <title>The Genome Sequence of Capronia semiimmersa CBS27337.</title>
        <authorList>
            <consortium name="The Broad Institute Genomics Platform"/>
            <person name="Cuomo C."/>
            <person name="de Hoog S."/>
            <person name="Gorbushina A."/>
            <person name="Stielow B."/>
            <person name="Teixiera M."/>
            <person name="Abouelleil A."/>
            <person name="Chapman S.B."/>
            <person name="Priest M."/>
            <person name="Young S.K."/>
            <person name="Wortman J."/>
            <person name="Nusbaum C."/>
            <person name="Birren B."/>
        </authorList>
    </citation>
    <scope>NUCLEOTIDE SEQUENCE [LARGE SCALE GENOMIC DNA]</scope>
    <source>
        <strain evidence="1 2">CBS 27337</strain>
    </source>
</reference>
<proteinExistence type="predicted"/>
<organism evidence="1 2">
    <name type="scientific">Phialophora macrospora</name>
    <dbReference type="NCBI Taxonomy" id="1851006"/>
    <lineage>
        <taxon>Eukaryota</taxon>
        <taxon>Fungi</taxon>
        <taxon>Dikarya</taxon>
        <taxon>Ascomycota</taxon>
        <taxon>Pezizomycotina</taxon>
        <taxon>Eurotiomycetes</taxon>
        <taxon>Chaetothyriomycetidae</taxon>
        <taxon>Chaetothyriales</taxon>
        <taxon>Herpotrichiellaceae</taxon>
        <taxon>Phialophora</taxon>
    </lineage>
</organism>
<dbReference type="Gene3D" id="3.10.450.50">
    <property type="match status" value="1"/>
</dbReference>
<protein>
    <recommendedName>
        <fullName evidence="3">SnoaL-like domain-containing protein</fullName>
    </recommendedName>
</protein>
<dbReference type="EMBL" id="KN846958">
    <property type="protein sequence ID" value="KIW69328.1"/>
    <property type="molecule type" value="Genomic_DNA"/>
</dbReference>
<evidence type="ECO:0000313" key="2">
    <source>
        <dbReference type="Proteomes" id="UP000054266"/>
    </source>
</evidence>
<name>A0A0D2FMF7_9EURO</name>
<keyword evidence="2" id="KW-1185">Reference proteome</keyword>